<dbReference type="GeneID" id="27672120"/>
<dbReference type="KEGG" id="ssck:SPSK_10425"/>
<evidence type="ECO:0000313" key="4">
    <source>
        <dbReference type="Proteomes" id="UP000033710"/>
    </source>
</evidence>
<dbReference type="Proteomes" id="UP000033710">
    <property type="component" value="Unassembled WGS sequence"/>
</dbReference>
<proteinExistence type="predicted"/>
<dbReference type="RefSeq" id="XP_016590019.1">
    <property type="nucleotide sequence ID" value="XM_016736843.1"/>
</dbReference>
<keyword evidence="2" id="KW-1133">Transmembrane helix</keyword>
<dbReference type="EMBL" id="AXCR01000005">
    <property type="protein sequence ID" value="KJR87343.1"/>
    <property type="molecule type" value="Genomic_DNA"/>
</dbReference>
<sequence>MKAPSQAPPLAPAYRLGNPATEEPHAQAPHTGTTDKALAKTALLLACGCLLACLAFLLVDSSKKATQIRAPHYSQQHRLAQRTFPLLRFNSPLFLFFPLLQFPSLLFFFSVPFPQPASFLFNSHFQFVVPRVDFSWYVLRRWVVPHPTSAAPASAPFLCPFSLLGIVIVGFLVLEAIDSRSFPR</sequence>
<accession>A0A0F2MCA8</accession>
<evidence type="ECO:0000313" key="3">
    <source>
        <dbReference type="EMBL" id="KJR87343.1"/>
    </source>
</evidence>
<dbReference type="VEuPathDB" id="FungiDB:SPSK_10425"/>
<evidence type="ECO:0000256" key="1">
    <source>
        <dbReference type="SAM" id="MobiDB-lite"/>
    </source>
</evidence>
<feature type="compositionally biased region" description="Pro residues" evidence="1">
    <location>
        <begin position="1"/>
        <end position="11"/>
    </location>
</feature>
<feature type="transmembrane region" description="Helical" evidence="2">
    <location>
        <begin position="93"/>
        <end position="113"/>
    </location>
</feature>
<organism evidence="3 4">
    <name type="scientific">Sporothrix schenckii 1099-18</name>
    <dbReference type="NCBI Taxonomy" id="1397361"/>
    <lineage>
        <taxon>Eukaryota</taxon>
        <taxon>Fungi</taxon>
        <taxon>Dikarya</taxon>
        <taxon>Ascomycota</taxon>
        <taxon>Pezizomycotina</taxon>
        <taxon>Sordariomycetes</taxon>
        <taxon>Sordariomycetidae</taxon>
        <taxon>Ophiostomatales</taxon>
        <taxon>Ophiostomataceae</taxon>
        <taxon>Sporothrix</taxon>
    </lineage>
</organism>
<protein>
    <submittedName>
        <fullName evidence="3">Uncharacterized protein</fullName>
    </submittedName>
</protein>
<reference evidence="3 4" key="2">
    <citation type="journal article" date="2015" name="Eukaryot. Cell">
        <title>Asexual propagation of a virulent clone complex in a human and feline outbreak of sporotrichosis.</title>
        <authorList>
            <person name="Teixeira Mde M."/>
            <person name="Rodrigues A.M."/>
            <person name="Tsui C.K."/>
            <person name="de Almeida L.G."/>
            <person name="Van Diepeningen A.D."/>
            <person name="van den Ende B.G."/>
            <person name="Fernandes G.F."/>
            <person name="Kano R."/>
            <person name="Hamelin R.C."/>
            <person name="Lopes-Bezerra L.M."/>
            <person name="Vasconcelos A.T."/>
            <person name="de Hoog S."/>
            <person name="de Camargo Z.P."/>
            <person name="Felipe M.S."/>
        </authorList>
    </citation>
    <scope>NUCLEOTIDE SEQUENCE [LARGE SCALE GENOMIC DNA]</scope>
    <source>
        <strain evidence="3 4">1099-18</strain>
    </source>
</reference>
<keyword evidence="2" id="KW-0472">Membrane</keyword>
<evidence type="ECO:0000256" key="2">
    <source>
        <dbReference type="SAM" id="Phobius"/>
    </source>
</evidence>
<feature type="transmembrane region" description="Helical" evidence="2">
    <location>
        <begin position="37"/>
        <end position="59"/>
    </location>
</feature>
<reference evidence="3 4" key="1">
    <citation type="journal article" date="2014" name="BMC Genomics">
        <title>Comparative genomics of the major fungal agents of human and animal Sporotrichosis: Sporothrix schenckii and Sporothrix brasiliensis.</title>
        <authorList>
            <person name="Teixeira M.M."/>
            <person name="de Almeida L.G."/>
            <person name="Kubitschek-Barreira P."/>
            <person name="Alves F.L."/>
            <person name="Kioshima E.S."/>
            <person name="Abadio A.K."/>
            <person name="Fernandes L."/>
            <person name="Derengowski L.S."/>
            <person name="Ferreira K.S."/>
            <person name="Souza R.C."/>
            <person name="Ruiz J.C."/>
            <person name="de Andrade N.C."/>
            <person name="Paes H.C."/>
            <person name="Nicola A.M."/>
            <person name="Albuquerque P."/>
            <person name="Gerber A.L."/>
            <person name="Martins V.P."/>
            <person name="Peconick L.D."/>
            <person name="Neto A.V."/>
            <person name="Chaucanez C.B."/>
            <person name="Silva P.A."/>
            <person name="Cunha O.L."/>
            <person name="de Oliveira F.F."/>
            <person name="dos Santos T.C."/>
            <person name="Barros A.L."/>
            <person name="Soares M.A."/>
            <person name="de Oliveira L.M."/>
            <person name="Marini M.M."/>
            <person name="Villalobos-Duno H."/>
            <person name="Cunha M.M."/>
            <person name="de Hoog S."/>
            <person name="da Silveira J.F."/>
            <person name="Henrissat B."/>
            <person name="Nino-Vega G.A."/>
            <person name="Cisalpino P.S."/>
            <person name="Mora-Montes H.M."/>
            <person name="Almeida S.R."/>
            <person name="Stajich J.E."/>
            <person name="Lopes-Bezerra L.M."/>
            <person name="Vasconcelos A.T."/>
            <person name="Felipe M.S."/>
        </authorList>
    </citation>
    <scope>NUCLEOTIDE SEQUENCE [LARGE SCALE GENOMIC DNA]</scope>
    <source>
        <strain evidence="3 4">1099-18</strain>
    </source>
</reference>
<gene>
    <name evidence="3" type="ORF">SPSK_10425</name>
</gene>
<keyword evidence="2" id="KW-0812">Transmembrane</keyword>
<feature type="region of interest" description="Disordered" evidence="1">
    <location>
        <begin position="1"/>
        <end position="32"/>
    </location>
</feature>
<feature type="transmembrane region" description="Helical" evidence="2">
    <location>
        <begin position="155"/>
        <end position="174"/>
    </location>
</feature>
<dbReference type="AlphaFoldDB" id="A0A0F2MCA8"/>
<name>A0A0F2MCA8_SPOSC</name>
<comment type="caution">
    <text evidence="3">The sequence shown here is derived from an EMBL/GenBank/DDBJ whole genome shotgun (WGS) entry which is preliminary data.</text>
</comment>